<comment type="caution">
    <text evidence="1">The sequence shown here is derived from an EMBL/GenBank/DDBJ whole genome shotgun (WGS) entry which is preliminary data.</text>
</comment>
<evidence type="ECO:0000313" key="2">
    <source>
        <dbReference type="Proteomes" id="UP001597541"/>
    </source>
</evidence>
<dbReference type="Proteomes" id="UP001597541">
    <property type="component" value="Unassembled WGS sequence"/>
</dbReference>
<keyword evidence="2" id="KW-1185">Reference proteome</keyword>
<proteinExistence type="predicted"/>
<gene>
    <name evidence="1" type="ORF">ACFSUF_19975</name>
</gene>
<protein>
    <submittedName>
        <fullName evidence="1">Uncharacterized protein</fullName>
    </submittedName>
</protein>
<reference evidence="2" key="1">
    <citation type="journal article" date="2019" name="Int. J. Syst. Evol. Microbiol.">
        <title>The Global Catalogue of Microorganisms (GCM) 10K type strain sequencing project: providing services to taxonomists for standard genome sequencing and annotation.</title>
        <authorList>
            <consortium name="The Broad Institute Genomics Platform"/>
            <consortium name="The Broad Institute Genome Sequencing Center for Infectious Disease"/>
            <person name="Wu L."/>
            <person name="Ma J."/>
        </authorList>
    </citation>
    <scope>NUCLEOTIDE SEQUENCE [LARGE SCALE GENOMIC DNA]</scope>
    <source>
        <strain evidence="2">KCTC 3950</strain>
    </source>
</reference>
<accession>A0ABW5PIM7</accession>
<organism evidence="1 2">
    <name type="scientific">Paenibacillus gansuensis</name>
    <dbReference type="NCBI Taxonomy" id="306542"/>
    <lineage>
        <taxon>Bacteria</taxon>
        <taxon>Bacillati</taxon>
        <taxon>Bacillota</taxon>
        <taxon>Bacilli</taxon>
        <taxon>Bacillales</taxon>
        <taxon>Paenibacillaceae</taxon>
        <taxon>Paenibacillus</taxon>
    </lineage>
</organism>
<dbReference type="EMBL" id="JBHUME010000013">
    <property type="protein sequence ID" value="MFD2614695.1"/>
    <property type="molecule type" value="Genomic_DNA"/>
</dbReference>
<dbReference type="RefSeq" id="WP_377605833.1">
    <property type="nucleotide sequence ID" value="NZ_JBHUME010000013.1"/>
</dbReference>
<name>A0ABW5PIM7_9BACL</name>
<sequence>MNAQMMDQIFVESYMMMNLEITFAGVRNWFELAETSIDDAALFGALLFPEQIPSDFRSEFARMILYRHEDMYFQASRTHHSIGTEDPIRDTSEPVHQLLVRLMNVRSLHGNENALIDLGVALHKDKALNVPLYQSLHRYFQMNA</sequence>
<evidence type="ECO:0000313" key="1">
    <source>
        <dbReference type="EMBL" id="MFD2614695.1"/>
    </source>
</evidence>